<dbReference type="PANTHER" id="PTHR43085:SF1">
    <property type="entry name" value="PSEUDOURIDINE KINASE-RELATED"/>
    <property type="match status" value="1"/>
</dbReference>
<evidence type="ECO:0000256" key="1">
    <source>
        <dbReference type="ARBA" id="ARBA00010688"/>
    </source>
</evidence>
<evidence type="ECO:0000259" key="6">
    <source>
        <dbReference type="Pfam" id="PF00294"/>
    </source>
</evidence>
<name>A0A8J8MPE2_9FIRM</name>
<dbReference type="GO" id="GO:0016301">
    <property type="term" value="F:kinase activity"/>
    <property type="evidence" value="ECO:0007669"/>
    <property type="project" value="UniProtKB-KW"/>
</dbReference>
<dbReference type="KEGG" id="vpy:HZI73_10100"/>
<evidence type="ECO:0000256" key="2">
    <source>
        <dbReference type="ARBA" id="ARBA00022679"/>
    </source>
</evidence>
<comment type="similarity">
    <text evidence="1">Belongs to the carbohydrate kinase PfkB family.</text>
</comment>
<reference evidence="7" key="1">
    <citation type="submission" date="2020-07" db="EMBL/GenBank/DDBJ databases">
        <title>Vallitalea pronyensis genome.</title>
        <authorList>
            <person name="Postec A."/>
        </authorList>
    </citation>
    <scope>NUCLEOTIDE SEQUENCE</scope>
    <source>
        <strain evidence="7">FatNI3</strain>
    </source>
</reference>
<gene>
    <name evidence="7" type="ORF">HZI73_10100</name>
</gene>
<dbReference type="GO" id="GO:0005524">
    <property type="term" value="F:ATP binding"/>
    <property type="evidence" value="ECO:0007669"/>
    <property type="project" value="UniProtKB-KW"/>
</dbReference>
<feature type="domain" description="Carbohydrate kinase PfkB" evidence="6">
    <location>
        <begin position="3"/>
        <end position="299"/>
    </location>
</feature>
<dbReference type="Gene3D" id="3.40.1190.20">
    <property type="match status" value="1"/>
</dbReference>
<dbReference type="AlphaFoldDB" id="A0A8J8MPE2"/>
<evidence type="ECO:0000256" key="3">
    <source>
        <dbReference type="ARBA" id="ARBA00022741"/>
    </source>
</evidence>
<dbReference type="CDD" id="cd01166">
    <property type="entry name" value="KdgK"/>
    <property type="match status" value="1"/>
</dbReference>
<accession>A0A8J8MPE2</accession>
<dbReference type="SUPFAM" id="SSF53613">
    <property type="entry name" value="Ribokinase-like"/>
    <property type="match status" value="1"/>
</dbReference>
<proteinExistence type="inferred from homology"/>
<keyword evidence="2" id="KW-0808">Transferase</keyword>
<keyword evidence="4 7" id="KW-0418">Kinase</keyword>
<keyword evidence="5" id="KW-0067">ATP-binding</keyword>
<dbReference type="InterPro" id="IPR029056">
    <property type="entry name" value="Ribokinase-like"/>
</dbReference>
<dbReference type="InterPro" id="IPR011611">
    <property type="entry name" value="PfkB_dom"/>
</dbReference>
<evidence type="ECO:0000313" key="8">
    <source>
        <dbReference type="Proteomes" id="UP000683246"/>
    </source>
</evidence>
<evidence type="ECO:0000256" key="4">
    <source>
        <dbReference type="ARBA" id="ARBA00022777"/>
    </source>
</evidence>
<organism evidence="7 8">
    <name type="scientific">Vallitalea pronyensis</name>
    <dbReference type="NCBI Taxonomy" id="1348613"/>
    <lineage>
        <taxon>Bacteria</taxon>
        <taxon>Bacillati</taxon>
        <taxon>Bacillota</taxon>
        <taxon>Clostridia</taxon>
        <taxon>Lachnospirales</taxon>
        <taxon>Vallitaleaceae</taxon>
        <taxon>Vallitalea</taxon>
    </lineage>
</organism>
<protein>
    <submittedName>
        <fullName evidence="7">Sugar kinase</fullName>
    </submittedName>
</protein>
<evidence type="ECO:0000256" key="5">
    <source>
        <dbReference type="ARBA" id="ARBA00022840"/>
    </source>
</evidence>
<keyword evidence="8" id="KW-1185">Reference proteome</keyword>
<dbReference type="PROSITE" id="PS00584">
    <property type="entry name" value="PFKB_KINASES_2"/>
    <property type="match status" value="1"/>
</dbReference>
<dbReference type="PANTHER" id="PTHR43085">
    <property type="entry name" value="HEXOKINASE FAMILY MEMBER"/>
    <property type="match status" value="1"/>
</dbReference>
<dbReference type="InterPro" id="IPR002173">
    <property type="entry name" value="Carboh/pur_kinase_PfkB_CS"/>
</dbReference>
<dbReference type="Pfam" id="PF00294">
    <property type="entry name" value="PfkB"/>
    <property type="match status" value="1"/>
</dbReference>
<dbReference type="InterPro" id="IPR050306">
    <property type="entry name" value="PfkB_Carbo_kinase"/>
</dbReference>
<dbReference type="EMBL" id="CP058649">
    <property type="protein sequence ID" value="QUI25667.1"/>
    <property type="molecule type" value="Genomic_DNA"/>
</dbReference>
<keyword evidence="3" id="KW-0547">Nucleotide-binding</keyword>
<evidence type="ECO:0000313" key="7">
    <source>
        <dbReference type="EMBL" id="QUI25667.1"/>
    </source>
</evidence>
<sequence length="315" mass="34548">MDVITFGESMVLFNPDAKGPLRYIHTFSKTLAGAESNVAIALARLGHDVGWFTKLGDDEFGRYIECFIRGEGVDISRIIKDETRSTGLLFKEHFAHVNPNVYYYRKNSAASSIAPSDLDYDYIKSAKILHVTGITPALSDRARETVMEAVDYAKAHGVKVSFDPNIRLKLWSIEEARPVILELCKKADILFPGIDEAEMLLGENEPEAIIKAFHEMGPDVIALKLGKKGCMVSNGKESHFVKGYTVQTMEDSIGAGDGFAAGFLSGLIKGNPIKTCGEYGNGVGAMATLVKGDVEGLPTFDQLLTFIHKKKHIDR</sequence>
<dbReference type="Proteomes" id="UP000683246">
    <property type="component" value="Chromosome"/>
</dbReference>